<dbReference type="InterPro" id="IPR044023">
    <property type="entry name" value="Ig_7"/>
</dbReference>
<reference evidence="3 4" key="1">
    <citation type="submission" date="2018-07" db="EMBL/GenBank/DDBJ databases">
        <title>Leeuwenhoekiella genomics.</title>
        <authorList>
            <person name="Tahon G."/>
            <person name="Willems A."/>
        </authorList>
    </citation>
    <scope>NUCLEOTIDE SEQUENCE [LARGE SCALE GENOMIC DNA]</scope>
    <source>
        <strain evidence="3 4">R-50232</strain>
    </source>
</reference>
<dbReference type="Pfam" id="PF19081">
    <property type="entry name" value="Ig_7"/>
    <property type="match status" value="1"/>
</dbReference>
<protein>
    <submittedName>
        <fullName evidence="3">Gliding motility-associated-like protein</fullName>
    </submittedName>
</protein>
<dbReference type="Proteomes" id="UP000289821">
    <property type="component" value="Unassembled WGS sequence"/>
</dbReference>
<feature type="chain" id="PRO_5020358047" evidence="1">
    <location>
        <begin position="27"/>
        <end position="833"/>
    </location>
</feature>
<dbReference type="NCBIfam" id="TIGR04131">
    <property type="entry name" value="Bac_Flav_CTERM"/>
    <property type="match status" value="1"/>
</dbReference>
<sequence>MNIKLSKTLFLLLLFLLNIDTTRGQAPILEADADQIYCPLSSITIAPDFDLQNPGGSPIDALYIQISSGYERGSDFLEIPNLPNISQSFNPGNAKLTLTFSTTITTAEIIAAVRAVTFRSSRANISGKRAFSITIGQANYLPSTDHYYEYVPDNLITWEAAKTAAENRVYYGLQGYLATLTSFEEAVLCGEQTQGAGWIGGTDEAQEGVWEWVTGPEGLAGGVEFWRGGPNGSTTTFAYWNSGEPNNVNGGEDYAHITAPGIGIPGSWNDLRTTGETNLDFQPKGYLVEYGGMPGDPSLKIATSTSISIPTTTVTGDTRCGAGTVNLSASTTDGILNWYDASSGGNLVHTGTNYNPIINTTQNFYVAGEALGCNTGSRKTVTATILDVVDAADTITIKNCDEDGTPDGFTDFNLNNSIPFITSDTDINVTFYQTRFDADTNSGNTIITPESYNNQNGSTIYSYTENANGCFKVSILNLEVSTTSFPSGYSYNLTECDTDGTVDGFQNFDLSEATSDMLSQFPSGNNLEVSYFRNEQDALLATNEILPQNSYTNETVNAQTLYVRVDDATSGSCFGVGPHLQLLVEPIPVFDILNEGKFCSNASSFTLETTNARDAYTYNWTDASGTSIGNTASVVVNSPGVYTVTATTAYGCKSAPKMIEVIASEAATVDMNTIEVMTENESNTIRVIDLSKLGIGDYEFALDDALGPYQDEAVFRNVAIGFRTLYVRDKNGCGLSSIEIPVLGFPKYFTPNNDGYHDEWGAAGLSNTNFTAITVYIYNRYGKLLKSLIDFDQNWDGTVRDKTLPSDEYWYTVLLTDTSGEQKEYKGHFSLKR</sequence>
<gene>
    <name evidence="3" type="ORF">DSM04_105348</name>
</gene>
<dbReference type="InterPro" id="IPR016187">
    <property type="entry name" value="CTDL_fold"/>
</dbReference>
<dbReference type="InterPro" id="IPR050111">
    <property type="entry name" value="C-type_lectin/snaclec_domain"/>
</dbReference>
<dbReference type="PANTHER" id="PTHR22803">
    <property type="entry name" value="MANNOSE, PHOSPHOLIPASE, LECTIN RECEPTOR RELATED"/>
    <property type="match status" value="1"/>
</dbReference>
<proteinExistence type="predicted"/>
<evidence type="ECO:0000256" key="1">
    <source>
        <dbReference type="SAM" id="SignalP"/>
    </source>
</evidence>
<feature type="domain" description="C-type lectin" evidence="2">
    <location>
        <begin position="143"/>
        <end position="270"/>
    </location>
</feature>
<keyword evidence="4" id="KW-1185">Reference proteome</keyword>
<dbReference type="Pfam" id="PF13585">
    <property type="entry name" value="CHU_C"/>
    <property type="match status" value="1"/>
</dbReference>
<name>A0A4Q0NU21_9FLAO</name>
<dbReference type="PROSITE" id="PS50041">
    <property type="entry name" value="C_TYPE_LECTIN_2"/>
    <property type="match status" value="1"/>
</dbReference>
<dbReference type="SUPFAM" id="SSF56436">
    <property type="entry name" value="C-type lectin-like"/>
    <property type="match status" value="1"/>
</dbReference>
<comment type="caution">
    <text evidence="3">The sequence shown here is derived from an EMBL/GenBank/DDBJ whole genome shotgun (WGS) entry which is preliminary data.</text>
</comment>
<dbReference type="InterPro" id="IPR034007">
    <property type="entry name" value="CTLD_bac"/>
</dbReference>
<evidence type="ECO:0000259" key="2">
    <source>
        <dbReference type="PROSITE" id="PS50041"/>
    </source>
</evidence>
<organism evidence="3 4">
    <name type="scientific">Leeuwenhoekiella aestuarii</name>
    <dbReference type="NCBI Taxonomy" id="2249426"/>
    <lineage>
        <taxon>Bacteria</taxon>
        <taxon>Pseudomonadati</taxon>
        <taxon>Bacteroidota</taxon>
        <taxon>Flavobacteriia</taxon>
        <taxon>Flavobacteriales</taxon>
        <taxon>Flavobacteriaceae</taxon>
        <taxon>Leeuwenhoekiella</taxon>
    </lineage>
</organism>
<evidence type="ECO:0000313" key="3">
    <source>
        <dbReference type="EMBL" id="RXG13368.1"/>
    </source>
</evidence>
<keyword evidence="1" id="KW-0732">Signal</keyword>
<dbReference type="RefSeq" id="WP_128762130.1">
    <property type="nucleotide sequence ID" value="NZ_QOVI01000005.1"/>
</dbReference>
<accession>A0A4Q0NU21</accession>
<dbReference type="CDD" id="cd03603">
    <property type="entry name" value="CLECT_VCBS"/>
    <property type="match status" value="1"/>
</dbReference>
<dbReference type="OrthoDB" id="9765926at2"/>
<dbReference type="InterPro" id="IPR026341">
    <property type="entry name" value="T9SS_type_B"/>
</dbReference>
<dbReference type="InterPro" id="IPR016186">
    <property type="entry name" value="C-type_lectin-like/link_sf"/>
</dbReference>
<dbReference type="Gene3D" id="3.10.100.10">
    <property type="entry name" value="Mannose-Binding Protein A, subunit A"/>
    <property type="match status" value="1"/>
</dbReference>
<feature type="signal peptide" evidence="1">
    <location>
        <begin position="1"/>
        <end position="26"/>
    </location>
</feature>
<dbReference type="AlphaFoldDB" id="A0A4Q0NU21"/>
<evidence type="ECO:0000313" key="4">
    <source>
        <dbReference type="Proteomes" id="UP000289821"/>
    </source>
</evidence>
<dbReference type="EMBL" id="QOVI01000005">
    <property type="protein sequence ID" value="RXG13368.1"/>
    <property type="molecule type" value="Genomic_DNA"/>
</dbReference>
<dbReference type="InterPro" id="IPR001304">
    <property type="entry name" value="C-type_lectin-like"/>
</dbReference>